<dbReference type="PANTHER" id="PTHR46900:SF1">
    <property type="entry name" value="TYROSINE-PROTEIN PHOSPHATASE NON-RECEPTOR TYPE 13"/>
    <property type="match status" value="1"/>
</dbReference>
<dbReference type="FunFam" id="2.30.29.30:FF:000107">
    <property type="entry name" value="Tyrosine-protein phosphatase non-receptor type 13"/>
    <property type="match status" value="1"/>
</dbReference>
<organism evidence="17">
    <name type="scientific">Tetraodon nigroviridis</name>
    <name type="common">Spotted green pufferfish</name>
    <name type="synonym">Chelonodon nigroviridis</name>
    <dbReference type="NCBI Taxonomy" id="99883"/>
    <lineage>
        <taxon>Eukaryota</taxon>
        <taxon>Metazoa</taxon>
        <taxon>Chordata</taxon>
        <taxon>Craniata</taxon>
        <taxon>Vertebrata</taxon>
        <taxon>Euteleostomi</taxon>
        <taxon>Actinopterygii</taxon>
        <taxon>Neopterygii</taxon>
        <taxon>Teleostei</taxon>
        <taxon>Neoteleostei</taxon>
        <taxon>Acanthomorphata</taxon>
        <taxon>Eupercaria</taxon>
        <taxon>Tetraodontiformes</taxon>
        <taxon>Tetradontoidea</taxon>
        <taxon>Tetraodontidae</taxon>
        <taxon>Tetraodon</taxon>
    </lineage>
</organism>
<dbReference type="PRINTS" id="PR00935">
    <property type="entry name" value="BAND41"/>
</dbReference>
<keyword evidence="5" id="KW-0677">Repeat</keyword>
<feature type="domain" description="PDZ" evidence="15">
    <location>
        <begin position="2024"/>
        <end position="2104"/>
    </location>
</feature>
<evidence type="ECO:0000259" key="14">
    <source>
        <dbReference type="PROSITE" id="PS50057"/>
    </source>
</evidence>
<feature type="compositionally biased region" description="Pro residues" evidence="11">
    <location>
        <begin position="1795"/>
        <end position="1805"/>
    </location>
</feature>
<feature type="domain" description="FERM" evidence="14">
    <location>
        <begin position="611"/>
        <end position="910"/>
    </location>
</feature>
<dbReference type="InterPro" id="IPR036034">
    <property type="entry name" value="PDZ_sf"/>
</dbReference>
<dbReference type="SMART" id="SM00228">
    <property type="entry name" value="PDZ"/>
    <property type="match status" value="6"/>
</dbReference>
<dbReference type="SMART" id="SM00194">
    <property type="entry name" value="PTPc"/>
    <property type="match status" value="1"/>
</dbReference>
<dbReference type="InterPro" id="IPR014352">
    <property type="entry name" value="FERM/acyl-CoA-bd_prot_sf"/>
</dbReference>
<dbReference type="InterPro" id="IPR001478">
    <property type="entry name" value="PDZ"/>
</dbReference>
<gene>
    <name evidence="17" type="ORF">GSTENG00014437001</name>
</gene>
<protein>
    <submittedName>
        <fullName evidence="17">(spotted green pufferfish) hypothetical protein</fullName>
    </submittedName>
</protein>
<evidence type="ECO:0000256" key="7">
    <source>
        <dbReference type="ARBA" id="ARBA00023242"/>
    </source>
</evidence>
<feature type="non-terminal residue" evidence="17">
    <location>
        <position position="2517"/>
    </location>
</feature>
<dbReference type="CDD" id="cd06695">
    <property type="entry name" value="PDZ3_PTPN13_FRMPD2-like"/>
    <property type="match status" value="1"/>
</dbReference>
<dbReference type="PROSITE" id="PS50055">
    <property type="entry name" value="TYR_PHOSPHATASE_PTP"/>
    <property type="match status" value="1"/>
</dbReference>
<dbReference type="InterPro" id="IPR011019">
    <property type="entry name" value="KIND_dom"/>
</dbReference>
<feature type="domain" description="PDZ" evidence="15">
    <location>
        <begin position="1830"/>
        <end position="1910"/>
    </location>
</feature>
<evidence type="ECO:0000259" key="15">
    <source>
        <dbReference type="PROSITE" id="PS50106"/>
    </source>
</evidence>
<dbReference type="InterPro" id="IPR019749">
    <property type="entry name" value="Band_41_domain"/>
</dbReference>
<dbReference type="CDD" id="cd06697">
    <property type="entry name" value="PDZ5_PTPN13-like"/>
    <property type="match status" value="1"/>
</dbReference>
<dbReference type="InterPro" id="IPR052074">
    <property type="entry name" value="NonRcpt_TyrProt_Phosphatase"/>
</dbReference>
<proteinExistence type="inferred from homology"/>
<dbReference type="Pfam" id="PF09380">
    <property type="entry name" value="FERM_C"/>
    <property type="match status" value="1"/>
</dbReference>
<dbReference type="InterPro" id="IPR000242">
    <property type="entry name" value="PTP_cat"/>
</dbReference>
<evidence type="ECO:0000256" key="5">
    <source>
        <dbReference type="ARBA" id="ARBA00022737"/>
    </source>
</evidence>
<dbReference type="PROSITE" id="PS51377">
    <property type="entry name" value="KIND"/>
    <property type="match status" value="1"/>
</dbReference>
<dbReference type="InterPro" id="IPR018247">
    <property type="entry name" value="EF_Hand_1_Ca_BS"/>
</dbReference>
<dbReference type="SUPFAM" id="SSF50729">
    <property type="entry name" value="PH domain-like"/>
    <property type="match status" value="1"/>
</dbReference>
<dbReference type="SUPFAM" id="SSF101690">
    <property type="entry name" value="PAZ domain"/>
    <property type="match status" value="1"/>
</dbReference>
<evidence type="ECO:0000256" key="3">
    <source>
        <dbReference type="ARBA" id="ARBA00009649"/>
    </source>
</evidence>
<dbReference type="GO" id="GO:0005737">
    <property type="term" value="C:cytoplasm"/>
    <property type="evidence" value="ECO:0007669"/>
    <property type="project" value="TreeGrafter"/>
</dbReference>
<keyword evidence="10" id="KW-0175">Coiled coil</keyword>
<dbReference type="InterPro" id="IPR036085">
    <property type="entry name" value="PAZ_dom_sf"/>
</dbReference>
<evidence type="ECO:0000256" key="6">
    <source>
        <dbReference type="ARBA" id="ARBA00023212"/>
    </source>
</evidence>
<dbReference type="InterPro" id="IPR000387">
    <property type="entry name" value="Tyr_Pase_dom"/>
</dbReference>
<feature type="region of interest" description="Disordered" evidence="11">
    <location>
        <begin position="1009"/>
        <end position="1067"/>
    </location>
</feature>
<dbReference type="SMART" id="SM00404">
    <property type="entry name" value="PTPc_motif"/>
    <property type="match status" value="1"/>
</dbReference>
<dbReference type="CDD" id="cd14473">
    <property type="entry name" value="FERM_B-lobe"/>
    <property type="match status" value="1"/>
</dbReference>
<feature type="region of interest" description="Disordered" evidence="11">
    <location>
        <begin position="253"/>
        <end position="274"/>
    </location>
</feature>
<evidence type="ECO:0000259" key="16">
    <source>
        <dbReference type="PROSITE" id="PS51377"/>
    </source>
</evidence>
<dbReference type="CDD" id="cd06696">
    <property type="entry name" value="PDZ4_PTPN13-like"/>
    <property type="match status" value="1"/>
</dbReference>
<dbReference type="SUPFAM" id="SSF50156">
    <property type="entry name" value="PDZ domain-like"/>
    <property type="match status" value="6"/>
</dbReference>
<feature type="compositionally biased region" description="Low complexity" evidence="11">
    <location>
        <begin position="1289"/>
        <end position="1299"/>
    </location>
</feature>
<feature type="compositionally biased region" description="Basic and acidic residues" evidence="11">
    <location>
        <begin position="2158"/>
        <end position="2175"/>
    </location>
</feature>
<evidence type="ECO:0000256" key="2">
    <source>
        <dbReference type="ARBA" id="ARBA00004245"/>
    </source>
</evidence>
<accession>Q4SQB7</accession>
<feature type="binding site" evidence="9">
    <location>
        <position position="2419"/>
    </location>
    <ligand>
        <name>substrate</name>
    </ligand>
</feature>
<dbReference type="SUPFAM" id="SSF52799">
    <property type="entry name" value="(Phosphotyrosine protein) phosphatases II"/>
    <property type="match status" value="1"/>
</dbReference>
<dbReference type="SUPFAM" id="SSF54236">
    <property type="entry name" value="Ubiquitin-like"/>
    <property type="match status" value="1"/>
</dbReference>
<dbReference type="PANTHER" id="PTHR46900">
    <property type="entry name" value="TYROSINE-PROTEIN PHOSPHATASE NON-RECEPTOR TYPE 13"/>
    <property type="match status" value="1"/>
</dbReference>
<sequence>MHVSLAEALEVRGGPLLEEEVWAVLSQSAESLQELFHKDPSAMGFIISPWSLLLMPSGNVSFTDEYVTQQDLRAFTAPEVLEGLSLSSVSDIEKMHMYSLGMTLFWGADYEIPQSQPMKLGEHLNSLLLNMCDDVTLSRISLRTVLDICSKHIRNSACDPPFSYIRKLVRLVLGSLSQLDGLLTDRESLPERSKEIRERLRGKGLPSGRSAAPRVLERYRARTQEQTSLNRGLSRSMGSLPIQGRLLKADEGATQQYSSSDYHPKSDSPTELYPKPLSLQLQHSYPYLHPFHPQQKGRPVELDRRSLPFHSGDFGISQARKTWASSVDLACIDPEALRFGALEDARRGSTAISAHTIGRHKSPLPASREKDFHYSEFGGLKNRKPYHFSASSVGSGAYDRIKERQRKLQALQQAVDDPLPTHQRYHSDFSSSSESPSVTSSDPDYGQGKKLAEVRRYGSQMALPSEQDALSLTSHNTHRVRQFEGAADEGLAGAELLLQKQEEEVQRLQAHLASRLSRASLYPTDDPPAPSHMSMLDLRDPLYPHRKPKNFHGPEFVKMASEPCVALSVPSSIMVRIETAICSLTRLEWTRKTFMLLSLHKKRGKVEEVQRKVGVVLLNGQKLELSCDIKAVCKDVFDMVVAHIGLVEHHLFGLASLKDNEFFFVDLDAKLSKIAPEGWKEDPKRKKTDVPFNLFLRIKFFLDDINLIQHSMTKHQYYLQLRKDILEEKMRCDTTNAMVLASLALQAEFGDYQPELHGKTYFRLEHYLSASVLDKLNHSAIKEELSKLHSNYYEASDAEAELEFLKVCQRMTEYGVHFHRVLPEKRSQTGIMLGVYSKGVLIFEVLNGNRTPVLRFPWRETKKISFTKKKICLQNTSDGIKHLFQTDSNKTCQYLLHLCSDQHKFHLQMKARQNNQELQDLENSPLSSLQYPFDPRSGDMVGRTTSSGSLAPTFSTQSNPDHLKRISYSEVALNKAPPGSVLVQDDLHFPGFNPASSAIITNPRVMSRSHHNLGQMPESPEQRVVLHGPLSPHGPQQHQRAGSDPNALLPRQEKSGAGTNISPVWNLSRSNKESDASSIEDSGQAYVVDSFKKKLSALPSPERDITTVNLKKDAKYGLGKDVHPVHILLKCPLEFVPPVLAILVFTIHLKYTICVNVCLCCLGFQVVGGEDSGRADLGTIISSITPGGPADVNGSLKPGDRLISVNDTNLLGLSHANTVDILQNAPEEVTLVVSQPKERLYREAASGYEAIQAKASVDTFDSDQDGEISVDDLSDEHGRIESPSPPPHSSDAAASSLSPVHQQSSVPDPKTNAVKTKPNGVQQCLDRILATAATSSTGQPHKPAAHRSLDPVPPALPPKTRRAKFSEAPKAPEHPDRGDSDMDEENHCNSQGKVKKEIIMERFSGNAPGVNSLQPGDLFDVALSKKDSSLGLSVTGGANTTVRHGGIYVKAVIPKGAADLDGRIQKGDRVVAVNGKSLEGATHQQAVEILRDTGQTVQLLLEKGHPPAERVHTINTSHCLSPSDGTDKDQIASKEEVREVKEKPEYSFVTPDNVFEVCLLKNTSGLGFSFSREENVPNEPLGSSMVRVKKLFPGQPAAESGRISVGDVIMRVNQTALKGLSQHEVISALRGAGQEVTLLLCRPERGILPEMDALTMTPVPSPRKEPVTAVQPSLTFTKSTSTQSKKSQALVLEALERLQPKSPGRQNSYSDSTDGDEEVEEVFAAEHSRRAWERSVYHTPGGTLGLGEYDSTGQLDDTVHSAFYSPKLSMTRSDLSKGSPPSPVGADLESVPASAPSPDPLPPPLPLPLNLTMSSNGQEMEDFVPEVELKVSLVKSDKGSLGFTLTKGNDHGCYIHDIVQDPAKGDGRLRAGDRMIMVNTTDVSNMSHTEVVNLVRAAPRVVDLLVGRVLEAPKPPIEAHLLPDIWFNGNQEPLGLVLSGGSDSIYGVLFVKDILPGSAAFDEGSLRPLDLIHYINGAPTQDLTLSDSNRLLDLTFDNLSLKATRDGQPVFPAQKSDSLEEIVTVDLEKPHSGGLGFSVIGGERGIFVKSITPGGIADTSDKLQIGDRLLKVNDEVMTGVSHTKAVTTIRKTKGLVHLVVSRPSDQNPNTYLAYLPINADKCNGNTDYDEGPVEEAREAELSEDTDCDGSSLPEDSPESSRKAEWPEESVDDPRNENYLQMSAGQPEEDEITWGSDELPMETLDSKLRDDGPIITEEELTCLPLIKVVPDGQYTGAKLNSVVRMMRGLLEQKVPLQEFDNLQNLEPLDDCLIAQTKENKKKNRYKNVVPFDTTRVLLGKDGGYINANFIKMSVKDENYMYIACQGPLPTTLSDFWQMVLEQKSNVIAMMTREVEGGKVKCQRYWPDTPMMPEMVDDRLQITLIKDQFLENFGIRLIEVKDIQTNETQLVTHLNYTGWPDHGTPTQPEHLLTFISYMRHIHRSGPVITHCSAGIGRSGTLICIDTVLGLISKDADFDISDVVRNMRLQRHGMVQTEDQYIFCYQVILYVLRCLQAEEN</sequence>
<dbReference type="Pfam" id="PF00102">
    <property type="entry name" value="Y_phosphatase"/>
    <property type="match status" value="1"/>
</dbReference>
<feature type="compositionally biased region" description="Basic and acidic residues" evidence="11">
    <location>
        <begin position="1364"/>
        <end position="1380"/>
    </location>
</feature>
<feature type="binding site" evidence="9">
    <location>
        <begin position="2449"/>
        <end position="2455"/>
    </location>
    <ligand>
        <name>substrate</name>
    </ligand>
</feature>
<evidence type="ECO:0000256" key="10">
    <source>
        <dbReference type="SAM" id="Coils"/>
    </source>
</evidence>
<dbReference type="Gene3D" id="2.30.42.10">
    <property type="match status" value="6"/>
</dbReference>
<dbReference type="Pfam" id="PF00595">
    <property type="entry name" value="PDZ"/>
    <property type="match status" value="6"/>
</dbReference>
<name>Q4SQB7_TETNG</name>
<feature type="region of interest" description="Disordered" evidence="11">
    <location>
        <begin position="414"/>
        <end position="447"/>
    </location>
</feature>
<keyword evidence="7" id="KW-0539">Nucleus</keyword>
<feature type="region of interest" description="Disordered" evidence="11">
    <location>
        <begin position="196"/>
        <end position="215"/>
    </location>
</feature>
<dbReference type="InterPro" id="IPR019747">
    <property type="entry name" value="FERM_CS"/>
</dbReference>
<feature type="region of interest" description="Disordered" evidence="11">
    <location>
        <begin position="2122"/>
        <end position="2177"/>
    </location>
</feature>
<feature type="domain" description="Tyrosine-protein phosphatase" evidence="12">
    <location>
        <begin position="2254"/>
        <end position="2508"/>
    </location>
</feature>
<dbReference type="InterPro" id="IPR018979">
    <property type="entry name" value="FERM_N"/>
</dbReference>
<dbReference type="PROSITE" id="PS50106">
    <property type="entry name" value="PDZ"/>
    <property type="match status" value="6"/>
</dbReference>
<dbReference type="CDD" id="cd13187">
    <property type="entry name" value="FERM_C_PTPH13"/>
    <property type="match status" value="1"/>
</dbReference>
<feature type="region of interest" description="Disordered" evidence="11">
    <location>
        <begin position="1770"/>
        <end position="1805"/>
    </location>
</feature>
<evidence type="ECO:0000256" key="4">
    <source>
        <dbReference type="ARBA" id="ARBA00022490"/>
    </source>
</evidence>
<dbReference type="Gene3D" id="3.10.20.90">
    <property type="entry name" value="Phosphatidylinositol 3-kinase Catalytic Subunit, Chain A, domain 1"/>
    <property type="match status" value="1"/>
</dbReference>
<feature type="domain" description="KIND" evidence="16">
    <location>
        <begin position="3"/>
        <end position="186"/>
    </location>
</feature>
<dbReference type="PROSITE" id="PS00018">
    <property type="entry name" value="EF_HAND_1"/>
    <property type="match status" value="1"/>
</dbReference>
<dbReference type="GO" id="GO:0004725">
    <property type="term" value="F:protein tyrosine phosphatase activity"/>
    <property type="evidence" value="ECO:0007669"/>
    <property type="project" value="InterPro"/>
</dbReference>
<evidence type="ECO:0000259" key="12">
    <source>
        <dbReference type="PROSITE" id="PS50055"/>
    </source>
</evidence>
<dbReference type="InterPro" id="IPR003595">
    <property type="entry name" value="Tyr_Pase_cat"/>
</dbReference>
<dbReference type="PIRSF" id="PIRSF000933">
    <property type="entry name" value="Tyr-Ptase_nr13"/>
    <property type="match status" value="1"/>
</dbReference>
<dbReference type="CDD" id="cd17195">
    <property type="entry name" value="FERM_F1_PTPN13"/>
    <property type="match status" value="1"/>
</dbReference>
<dbReference type="PRINTS" id="PR00700">
    <property type="entry name" value="PRTYPHPHTASE"/>
</dbReference>
<dbReference type="InterPro" id="IPR019748">
    <property type="entry name" value="FERM_central"/>
</dbReference>
<evidence type="ECO:0000313" key="17">
    <source>
        <dbReference type="EMBL" id="CAF97165.1"/>
    </source>
</evidence>
<dbReference type="Gene3D" id="2.30.29.30">
    <property type="entry name" value="Pleckstrin-homology domain (PH domain)/Phosphotyrosine-binding domain (PTB)"/>
    <property type="match status" value="1"/>
</dbReference>
<dbReference type="Gene3D" id="3.90.190.10">
    <property type="entry name" value="Protein tyrosine phosphatase superfamily"/>
    <property type="match status" value="1"/>
</dbReference>
<comment type="subcellular location">
    <subcellularLocation>
        <location evidence="2">Cytoplasm</location>
        <location evidence="2">Cytoskeleton</location>
    </subcellularLocation>
    <subcellularLocation>
        <location evidence="1">Nucleus</location>
    </subcellularLocation>
</comment>
<dbReference type="KEGG" id="tng:GSTEN00014437G001"/>
<feature type="domain" description="PDZ" evidence="15">
    <location>
        <begin position="1420"/>
        <end position="1505"/>
    </location>
</feature>
<feature type="region of interest" description="Disordered" evidence="11">
    <location>
        <begin position="1256"/>
        <end position="1318"/>
    </location>
</feature>
<dbReference type="CDD" id="cd06792">
    <property type="entry name" value="PDZ2-PTPN13_FRMPD2-like"/>
    <property type="match status" value="1"/>
</dbReference>
<evidence type="ECO:0000259" key="13">
    <source>
        <dbReference type="PROSITE" id="PS50056"/>
    </source>
</evidence>
<keyword evidence="4" id="KW-0963">Cytoplasm</keyword>
<dbReference type="OrthoDB" id="9937357at2759"/>
<dbReference type="SUPFAM" id="SSF47031">
    <property type="entry name" value="Second domain of FERM"/>
    <property type="match status" value="1"/>
</dbReference>
<feature type="compositionally biased region" description="Acidic residues" evidence="11">
    <location>
        <begin position="1260"/>
        <end position="1274"/>
    </location>
</feature>
<dbReference type="InterPro" id="IPR018980">
    <property type="entry name" value="FERM_PH-like_C"/>
</dbReference>
<feature type="compositionally biased region" description="Polar residues" evidence="11">
    <location>
        <begin position="1057"/>
        <end position="1067"/>
    </location>
</feature>
<comment type="caution">
    <text evidence="17">The sequence shown here is derived from an EMBL/GenBank/DDBJ whole genome shotgun (WGS) entry which is preliminary data.</text>
</comment>
<feature type="domain" description="PDZ" evidence="15">
    <location>
        <begin position="1556"/>
        <end position="1644"/>
    </location>
</feature>
<dbReference type="PROSITE" id="PS50056">
    <property type="entry name" value="TYR_PHOSPHATASE_2"/>
    <property type="match status" value="1"/>
</dbReference>
<dbReference type="InterPro" id="IPR000299">
    <property type="entry name" value="FERM_domain"/>
</dbReference>
<dbReference type="PROSITE" id="PS50057">
    <property type="entry name" value="FERM_3"/>
    <property type="match status" value="1"/>
</dbReference>
<reference evidence="17" key="2">
    <citation type="submission" date="2004-02" db="EMBL/GenBank/DDBJ databases">
        <authorList>
            <consortium name="Genoscope"/>
            <consortium name="Whitehead Institute Centre for Genome Research"/>
        </authorList>
    </citation>
    <scope>NUCLEOTIDE SEQUENCE</scope>
</reference>
<dbReference type="Pfam" id="PF09379">
    <property type="entry name" value="FERM_N"/>
    <property type="match status" value="1"/>
</dbReference>
<dbReference type="Gene3D" id="1.10.510.10">
    <property type="entry name" value="Transferase(Phosphotransferase) domain 1"/>
    <property type="match status" value="1"/>
</dbReference>
<dbReference type="GO" id="GO:0005856">
    <property type="term" value="C:cytoskeleton"/>
    <property type="evidence" value="ECO:0007669"/>
    <property type="project" value="UniProtKB-SubCell"/>
</dbReference>
<dbReference type="InterPro" id="IPR029021">
    <property type="entry name" value="Prot-tyrosine_phosphatase-like"/>
</dbReference>
<feature type="domain" description="PDZ" evidence="15">
    <location>
        <begin position="1928"/>
        <end position="2007"/>
    </location>
</feature>
<evidence type="ECO:0000256" key="9">
    <source>
        <dbReference type="PIRSR" id="PIRSR000933-51"/>
    </source>
</evidence>
<dbReference type="PROSITE" id="PS00661">
    <property type="entry name" value="FERM_2"/>
    <property type="match status" value="1"/>
</dbReference>
<dbReference type="GO" id="GO:0005634">
    <property type="term" value="C:nucleus"/>
    <property type="evidence" value="ECO:0007669"/>
    <property type="project" value="UniProtKB-SubCell"/>
</dbReference>
<evidence type="ECO:0000256" key="8">
    <source>
        <dbReference type="PIRSR" id="PIRSR000933-50"/>
    </source>
</evidence>
<dbReference type="InterPro" id="IPR011993">
    <property type="entry name" value="PH-like_dom_sf"/>
</dbReference>
<dbReference type="SMART" id="SM00295">
    <property type="entry name" value="B41"/>
    <property type="match status" value="1"/>
</dbReference>
<dbReference type="Pfam" id="PF00373">
    <property type="entry name" value="FERM_M"/>
    <property type="match status" value="1"/>
</dbReference>
<dbReference type="CDD" id="cd23060">
    <property type="entry name" value="PDZ5_DrPTPN13-like"/>
    <property type="match status" value="1"/>
</dbReference>
<dbReference type="GO" id="GO:0036312">
    <property type="term" value="F:phosphatidylinositol 3-kinase regulatory subunit binding"/>
    <property type="evidence" value="ECO:0007669"/>
    <property type="project" value="TreeGrafter"/>
</dbReference>
<dbReference type="Pfam" id="PF16599">
    <property type="entry name" value="PTN13_u3"/>
    <property type="match status" value="1"/>
</dbReference>
<dbReference type="Gene3D" id="1.20.80.10">
    <property type="match status" value="1"/>
</dbReference>
<dbReference type="InterPro" id="IPR029071">
    <property type="entry name" value="Ubiquitin-like_domsf"/>
</dbReference>
<dbReference type="SMART" id="SM00750">
    <property type="entry name" value="KIND"/>
    <property type="match status" value="1"/>
</dbReference>
<dbReference type="CDD" id="cd23072">
    <property type="entry name" value="PDZ1_PTPN13-like"/>
    <property type="match status" value="1"/>
</dbReference>
<evidence type="ECO:0000256" key="1">
    <source>
        <dbReference type="ARBA" id="ARBA00004123"/>
    </source>
</evidence>
<dbReference type="FunFam" id="3.10.20.90:FF:000082">
    <property type="entry name" value="Tyrosine-protein phosphatase non-receptor type 13"/>
    <property type="match status" value="1"/>
</dbReference>
<feature type="coiled-coil region" evidence="10">
    <location>
        <begin position="491"/>
        <end position="518"/>
    </location>
</feature>
<feature type="binding site" evidence="9">
    <location>
        <position position="2493"/>
    </location>
    <ligand>
        <name>substrate</name>
    </ligand>
</feature>
<feature type="compositionally biased region" description="Low complexity" evidence="11">
    <location>
        <begin position="428"/>
        <end position="441"/>
    </location>
</feature>
<dbReference type="SMART" id="SM01196">
    <property type="entry name" value="FERM_C"/>
    <property type="match status" value="1"/>
</dbReference>
<feature type="active site" description="Phosphocysteine intermediate" evidence="8">
    <location>
        <position position="2449"/>
    </location>
</feature>
<feature type="region of interest" description="Disordered" evidence="11">
    <location>
        <begin position="1334"/>
        <end position="1391"/>
    </location>
</feature>
<feature type="domain" description="Tyrosine specific protein phosphatases" evidence="13">
    <location>
        <begin position="2430"/>
        <end position="2499"/>
    </location>
</feature>
<dbReference type="EMBL" id="CAAE01014533">
    <property type="protein sequence ID" value="CAF97165.1"/>
    <property type="molecule type" value="Genomic_DNA"/>
</dbReference>
<dbReference type="InterPro" id="IPR012153">
    <property type="entry name" value="PTPN13"/>
</dbReference>
<reference evidence="17" key="1">
    <citation type="journal article" date="2004" name="Nature">
        <title>Genome duplication in the teleost fish Tetraodon nigroviridis reveals the early vertebrate proto-karyotype.</title>
        <authorList>
            <person name="Jaillon O."/>
            <person name="Aury J.-M."/>
            <person name="Brunet F."/>
            <person name="Petit J.-L."/>
            <person name="Stange-Thomann N."/>
            <person name="Mauceli E."/>
            <person name="Bouneau L."/>
            <person name="Fischer C."/>
            <person name="Ozouf-Costaz C."/>
            <person name="Bernot A."/>
            <person name="Nicaud S."/>
            <person name="Jaffe D."/>
            <person name="Fisher S."/>
            <person name="Lutfalla G."/>
            <person name="Dossat C."/>
            <person name="Segurens B."/>
            <person name="Dasilva C."/>
            <person name="Salanoubat M."/>
            <person name="Levy M."/>
            <person name="Boudet N."/>
            <person name="Castellano S."/>
            <person name="Anthouard V."/>
            <person name="Jubin C."/>
            <person name="Castelli V."/>
            <person name="Katinka M."/>
            <person name="Vacherie B."/>
            <person name="Biemont C."/>
            <person name="Skalli Z."/>
            <person name="Cattolico L."/>
            <person name="Poulain J."/>
            <person name="De Berardinis V."/>
            <person name="Cruaud C."/>
            <person name="Duprat S."/>
            <person name="Brottier P."/>
            <person name="Coutanceau J.-P."/>
            <person name="Gouzy J."/>
            <person name="Parra G."/>
            <person name="Lardier G."/>
            <person name="Chapple C."/>
            <person name="McKernan K.J."/>
            <person name="McEwan P."/>
            <person name="Bosak S."/>
            <person name="Kellis M."/>
            <person name="Volff J.-N."/>
            <person name="Guigo R."/>
            <person name="Zody M.C."/>
            <person name="Mesirov J."/>
            <person name="Lindblad-Toh K."/>
            <person name="Birren B."/>
            <person name="Nusbaum C."/>
            <person name="Kahn D."/>
            <person name="Robinson-Rechavi M."/>
            <person name="Laudet V."/>
            <person name="Schachter V."/>
            <person name="Quetier F."/>
            <person name="Saurin W."/>
            <person name="Scarpelli C."/>
            <person name="Wincker P."/>
            <person name="Lander E.S."/>
            <person name="Weissenbach J."/>
            <person name="Roest Crollius H."/>
        </authorList>
    </citation>
    <scope>NUCLEOTIDE SEQUENCE [LARGE SCALE GENOMIC DNA]</scope>
</reference>
<comment type="similarity">
    <text evidence="3">Belongs to the protein-tyrosine phosphatase family. Non-receptor class subfamily.</text>
</comment>
<dbReference type="InterPro" id="IPR035963">
    <property type="entry name" value="FERM_2"/>
</dbReference>
<evidence type="ECO:0000256" key="11">
    <source>
        <dbReference type="SAM" id="MobiDB-lite"/>
    </source>
</evidence>
<feature type="region of interest" description="Disordered" evidence="11">
    <location>
        <begin position="1695"/>
        <end position="1719"/>
    </location>
</feature>
<dbReference type="FunFam" id="2.30.42.10:FF:000084">
    <property type="entry name" value="Tyrosine-protein phosphatase non-receptor type 13"/>
    <property type="match status" value="1"/>
</dbReference>
<feature type="domain" description="PDZ" evidence="15">
    <location>
        <begin position="1162"/>
        <end position="1237"/>
    </location>
</feature>
<keyword evidence="6" id="KW-0206">Cytoskeleton</keyword>